<feature type="compositionally biased region" description="Polar residues" evidence="1">
    <location>
        <begin position="111"/>
        <end position="120"/>
    </location>
</feature>
<dbReference type="GO" id="GO:0016301">
    <property type="term" value="F:kinase activity"/>
    <property type="evidence" value="ECO:0007669"/>
    <property type="project" value="UniProtKB-KW"/>
</dbReference>
<dbReference type="InterPro" id="IPR039615">
    <property type="entry name" value="PKS"/>
</dbReference>
<keyword evidence="3" id="KW-1185">Reference proteome</keyword>
<accession>A0AAQ3K9V4</accession>
<dbReference type="EMBL" id="CP136893">
    <property type="protein sequence ID" value="WOL04585.1"/>
    <property type="molecule type" value="Genomic_DNA"/>
</dbReference>
<keyword evidence="2" id="KW-0418">Kinase</keyword>
<evidence type="ECO:0000313" key="2">
    <source>
        <dbReference type="EMBL" id="WOL04585.1"/>
    </source>
</evidence>
<feature type="compositionally biased region" description="Basic and acidic residues" evidence="1">
    <location>
        <begin position="298"/>
        <end position="325"/>
    </location>
</feature>
<dbReference type="PANTHER" id="PTHR33781">
    <property type="entry name" value="PROTEIN PHYTOCHROME KINASE SUBSTRATE 1-RELATED"/>
    <property type="match status" value="1"/>
</dbReference>
<feature type="region of interest" description="Disordered" evidence="1">
    <location>
        <begin position="171"/>
        <end position="202"/>
    </location>
</feature>
<gene>
    <name evidence="2" type="ORF">Cni_G13306</name>
</gene>
<evidence type="ECO:0000313" key="3">
    <source>
        <dbReference type="Proteomes" id="UP001327560"/>
    </source>
</evidence>
<dbReference type="GO" id="GO:0009638">
    <property type="term" value="P:phototropism"/>
    <property type="evidence" value="ECO:0007669"/>
    <property type="project" value="InterPro"/>
</dbReference>
<organism evidence="2 3">
    <name type="scientific">Canna indica</name>
    <name type="common">Indian-shot</name>
    <dbReference type="NCBI Taxonomy" id="4628"/>
    <lineage>
        <taxon>Eukaryota</taxon>
        <taxon>Viridiplantae</taxon>
        <taxon>Streptophyta</taxon>
        <taxon>Embryophyta</taxon>
        <taxon>Tracheophyta</taxon>
        <taxon>Spermatophyta</taxon>
        <taxon>Magnoliopsida</taxon>
        <taxon>Liliopsida</taxon>
        <taxon>Zingiberales</taxon>
        <taxon>Cannaceae</taxon>
        <taxon>Canna</taxon>
    </lineage>
</organism>
<keyword evidence="2" id="KW-0808">Transferase</keyword>
<proteinExistence type="predicted"/>
<evidence type="ECO:0000256" key="1">
    <source>
        <dbReference type="SAM" id="MobiDB-lite"/>
    </source>
</evidence>
<reference evidence="2 3" key="1">
    <citation type="submission" date="2023-10" db="EMBL/GenBank/DDBJ databases">
        <title>Chromosome-scale genome assembly provides insights into flower coloration mechanisms of Canna indica.</title>
        <authorList>
            <person name="Li C."/>
        </authorList>
    </citation>
    <scope>NUCLEOTIDE SEQUENCE [LARGE SCALE GENOMIC DNA]</scope>
    <source>
        <tissue evidence="2">Flower</tissue>
    </source>
</reference>
<feature type="region of interest" description="Disordered" evidence="1">
    <location>
        <begin position="289"/>
        <end position="355"/>
    </location>
</feature>
<feature type="compositionally biased region" description="Basic and acidic residues" evidence="1">
    <location>
        <begin position="83"/>
        <end position="93"/>
    </location>
</feature>
<feature type="region of interest" description="Disordered" evidence="1">
    <location>
        <begin position="80"/>
        <end position="120"/>
    </location>
</feature>
<dbReference type="PANTHER" id="PTHR33781:SF1">
    <property type="entry name" value="PROTEIN PHYTOCHROME KINASE SUBSTRATE 4"/>
    <property type="match status" value="1"/>
</dbReference>
<name>A0AAQ3K9V4_9LILI</name>
<dbReference type="Proteomes" id="UP001327560">
    <property type="component" value="Chromosome 4"/>
</dbReference>
<feature type="compositionally biased region" description="Low complexity" evidence="1">
    <location>
        <begin position="94"/>
        <end position="104"/>
    </location>
</feature>
<sequence length="513" mass="56350">MEKRSMTTSLNGGFYQTPNSFHATHSFISLPPKPHLDVPHAAPQLRSDGFRNHRIARRAADTELNIFEAERYFSEENDAVKSGVDDKRSDLSSDPRASSVSSVDGFGRKSGSLQATPTASSEASWNSKYGLLSNPPRSAAVSLRAFPPRDTRKPLPSAARRFFSRSCPCTGKKSVDVEERHSEPKSPIRSLRESKSPLNAKRQSLRAAEVVLSSIPERAAAEDFKNEFNVEELTKVKITPGSWGKDGIFFNVATRFSPEKSFPAEFGHRIVNSGRSFSDTTGFSFPILSSSSSNLTEEPPRESLEVFRPTEESTKIMRKSSDFQRRSTVLPHPGEGEQPTFCYPASPKPRLDEDAASDASSDLFEIESLSTLMTYRRRDSLDELEGRRFVGSGAASDILQLRRSLEEKAPPSIAPSECYPPSEVSIAWSVTTAEGFANAANFSSAASNYDEFRFVEEEHEPLEAAMDSASGGVRRKANGILSCRCEKAVSVAPNPVRIGHHAVVGEDGQSRKC</sequence>
<dbReference type="AlphaFoldDB" id="A0AAQ3K9V4"/>
<protein>
    <submittedName>
        <fullName evidence="2">Protein PHYTOCHROME KINASE SUBSTRATE 4-like</fullName>
    </submittedName>
</protein>
<feature type="compositionally biased region" description="Basic and acidic residues" evidence="1">
    <location>
        <begin position="173"/>
        <end position="195"/>
    </location>
</feature>